<evidence type="ECO:0000313" key="3">
    <source>
        <dbReference type="Proteomes" id="UP000470302"/>
    </source>
</evidence>
<keyword evidence="1" id="KW-0732">Signal</keyword>
<accession>A0A845G2T2</accession>
<organism evidence="2 3">
    <name type="scientific">Duganella vulcania</name>
    <dbReference type="NCBI Taxonomy" id="2692166"/>
    <lineage>
        <taxon>Bacteria</taxon>
        <taxon>Pseudomonadati</taxon>
        <taxon>Pseudomonadota</taxon>
        <taxon>Betaproteobacteria</taxon>
        <taxon>Burkholderiales</taxon>
        <taxon>Oxalobacteraceae</taxon>
        <taxon>Telluria group</taxon>
        <taxon>Duganella</taxon>
    </lineage>
</organism>
<proteinExistence type="predicted"/>
<reference evidence="2 3" key="1">
    <citation type="submission" date="2020-01" db="EMBL/GenBank/DDBJ databases">
        <title>Novel species isolated from a subtropical stream in China.</title>
        <authorList>
            <person name="Lu H."/>
        </authorList>
    </citation>
    <scope>NUCLEOTIDE SEQUENCE [LARGE SCALE GENOMIC DNA]</scope>
    <source>
        <strain evidence="2 3">FT82W</strain>
    </source>
</reference>
<dbReference type="AlphaFoldDB" id="A0A845G2T2"/>
<comment type="caution">
    <text evidence="2">The sequence shown here is derived from an EMBL/GenBank/DDBJ whole genome shotgun (WGS) entry which is preliminary data.</text>
</comment>
<evidence type="ECO:0000256" key="1">
    <source>
        <dbReference type="SAM" id="SignalP"/>
    </source>
</evidence>
<sequence>MNVKRHATLAAICAMSATAGAADFAGRGVYYFASASGCPLSELTGNATQCNRIGLDDAVTSVEVDEKAHQVHFSNSRSYDSKAIVGDLLLQGSAASEGGARVPVSFHLVLSKSGGKWSVTGHSHAPVKGRFTDVRIDPYDVDVTEAGGKRQVLPAAQIAKTLTDPGLAARFTSHLVQVRSNRAAGAHDADITIGLGASKLSKPVMRAVLHGVPAVAGPHAPDNWSFELEALTGKIPDRVAQRELFLYGLDNQPLLKPLMERGFASHDKLIVGAAGGKGYLRYGDQQQPFDGADAVARAFLQQSFIGLVLGWQQTQEQAHAH</sequence>
<feature type="chain" id="PRO_5032876657" evidence="1">
    <location>
        <begin position="22"/>
        <end position="321"/>
    </location>
</feature>
<dbReference type="EMBL" id="WWCW01000016">
    <property type="protein sequence ID" value="MYM87048.1"/>
    <property type="molecule type" value="Genomic_DNA"/>
</dbReference>
<gene>
    <name evidence="2" type="ORF">GTP91_07625</name>
</gene>
<name>A0A845G2T2_9BURK</name>
<dbReference type="RefSeq" id="WP_161096231.1">
    <property type="nucleotide sequence ID" value="NZ_WWCW01000016.1"/>
</dbReference>
<dbReference type="Proteomes" id="UP000470302">
    <property type="component" value="Unassembled WGS sequence"/>
</dbReference>
<protein>
    <submittedName>
        <fullName evidence="2">Uncharacterized protein</fullName>
    </submittedName>
</protein>
<feature type="signal peptide" evidence="1">
    <location>
        <begin position="1"/>
        <end position="21"/>
    </location>
</feature>
<evidence type="ECO:0000313" key="2">
    <source>
        <dbReference type="EMBL" id="MYM87048.1"/>
    </source>
</evidence>